<evidence type="ECO:0000313" key="3">
    <source>
        <dbReference type="Proteomes" id="UP000184192"/>
    </source>
</evidence>
<evidence type="ECO:0000313" key="2">
    <source>
        <dbReference type="EMBL" id="SHI33351.1"/>
    </source>
</evidence>
<accession>A0A1M6AA61</accession>
<dbReference type="eggNOG" id="ENOG50315KM">
    <property type="taxonomic scope" value="Bacteria"/>
</dbReference>
<gene>
    <name evidence="2" type="ORF">SAMN05444350_101140</name>
</gene>
<proteinExistence type="predicted"/>
<protein>
    <submittedName>
        <fullName evidence="2">Uncharacterized protein</fullName>
    </submittedName>
</protein>
<organism evidence="2 3">
    <name type="scientific">Bacteroides stercorirosoris</name>
    <dbReference type="NCBI Taxonomy" id="871324"/>
    <lineage>
        <taxon>Bacteria</taxon>
        <taxon>Pseudomonadati</taxon>
        <taxon>Bacteroidota</taxon>
        <taxon>Bacteroidia</taxon>
        <taxon>Bacteroidales</taxon>
        <taxon>Bacteroidaceae</taxon>
        <taxon>Bacteroides</taxon>
    </lineage>
</organism>
<keyword evidence="1" id="KW-1133">Transmembrane helix</keyword>
<name>A0A1M6AA61_9BACE</name>
<keyword evidence="1" id="KW-0812">Transmembrane</keyword>
<dbReference type="AlphaFoldDB" id="A0A1M6AA61"/>
<keyword evidence="3" id="KW-1185">Reference proteome</keyword>
<sequence length="166" mass="18733">MQHCVRLFVTFTAAMMKHLHYTLLFVCLFLGLLAILHEEQTDFRITTGSPAEVSVKSAKVSIEPAKAECSFSASPNSLSSIAHRPLLSDESNERKISGILFTESPYNQANAPSKLLKLKVYPPTGQTQHLFPVHLTEERSPNLFFTPSAIRYHYGYYVYALERILI</sequence>
<dbReference type="Proteomes" id="UP000184192">
    <property type="component" value="Unassembled WGS sequence"/>
</dbReference>
<dbReference type="EMBL" id="FQZN01000001">
    <property type="protein sequence ID" value="SHI33351.1"/>
    <property type="molecule type" value="Genomic_DNA"/>
</dbReference>
<evidence type="ECO:0000256" key="1">
    <source>
        <dbReference type="SAM" id="Phobius"/>
    </source>
</evidence>
<feature type="transmembrane region" description="Helical" evidence="1">
    <location>
        <begin position="18"/>
        <end position="36"/>
    </location>
</feature>
<reference evidence="3" key="1">
    <citation type="submission" date="2016-11" db="EMBL/GenBank/DDBJ databases">
        <authorList>
            <person name="Varghese N."/>
            <person name="Submissions S."/>
        </authorList>
    </citation>
    <scope>NUCLEOTIDE SEQUENCE [LARGE SCALE GENOMIC DNA]</scope>
    <source>
        <strain evidence="3">DSM 26884</strain>
    </source>
</reference>
<keyword evidence="1" id="KW-0472">Membrane</keyword>